<dbReference type="OrthoDB" id="107590at2157"/>
<feature type="transmembrane region" description="Helical" evidence="1">
    <location>
        <begin position="225"/>
        <end position="247"/>
    </location>
</feature>
<feature type="transmembrane region" description="Helical" evidence="1">
    <location>
        <begin position="188"/>
        <end position="219"/>
    </location>
</feature>
<name>A0A166BRJ1_METOA</name>
<organism evidence="2 3">
    <name type="scientific">Methanobrevibacter oralis</name>
    <dbReference type="NCBI Taxonomy" id="66851"/>
    <lineage>
        <taxon>Archaea</taxon>
        <taxon>Methanobacteriati</taxon>
        <taxon>Methanobacteriota</taxon>
        <taxon>Methanomada group</taxon>
        <taxon>Methanobacteria</taxon>
        <taxon>Methanobacteriales</taxon>
        <taxon>Methanobacteriaceae</taxon>
        <taxon>Methanobrevibacter</taxon>
    </lineage>
</organism>
<protein>
    <recommendedName>
        <fullName evidence="4">DUF4013 domain-containing protein</fullName>
    </recommendedName>
</protein>
<evidence type="ECO:0000313" key="2">
    <source>
        <dbReference type="EMBL" id="KZX13729.1"/>
    </source>
</evidence>
<feature type="transmembrane region" description="Helical" evidence="1">
    <location>
        <begin position="111"/>
        <end position="137"/>
    </location>
</feature>
<evidence type="ECO:0000313" key="3">
    <source>
        <dbReference type="Proteomes" id="UP000077428"/>
    </source>
</evidence>
<dbReference type="PATRIC" id="fig|66851.6.peg.498"/>
<keyword evidence="1" id="KW-1133">Transmembrane helix</keyword>
<comment type="caution">
    <text evidence="2">The sequence shown here is derived from an EMBL/GenBank/DDBJ whole genome shotgun (WGS) entry which is preliminary data.</text>
</comment>
<dbReference type="RefSeq" id="WP_042692412.1">
    <property type="nucleotide sequence ID" value="NZ_CABMAB010000008.1"/>
</dbReference>
<reference evidence="3" key="1">
    <citation type="journal article" date="2016" name="Genome Announc.">
        <title>Draft Genome Sequences of Methanobrevibacter curvatus DSM11111, Methanobrevibacter cuticularis DSM11139, Methanobrevibacter filiformis DSM11501, and Methanobrevibacter oralis DSM7256.</title>
        <authorList>
            <person name="Poehlein A."/>
            <person name="Seedorf H."/>
        </authorList>
    </citation>
    <scope>NUCLEOTIDE SEQUENCE [LARGE SCALE GENOMIC DNA]</scope>
    <source>
        <strain evidence="3">DSM 7256 / JCM 30027 / ZR</strain>
    </source>
</reference>
<dbReference type="AlphaFoldDB" id="A0A166BRJ1"/>
<dbReference type="Pfam" id="PF13197">
    <property type="entry name" value="DUF4013"/>
    <property type="match status" value="1"/>
</dbReference>
<proteinExistence type="predicted"/>
<sequence length="261" mass="29472">MASITSNLKESLAYPFNDLKKFGVIFILNMIIFSLIIASNYIFVNFLRELIAHNNISNINLVLNNQVSIEVAILQIIAFIISIFILGYIYEVIGNSIEKNNQLPKFNIKKLFINGIKVEIINIIYMIIPLALIQIAISYDLTIILVIGIILAIILALIEIMAIDNMVANKTIKAAFDFKGIIEKIKSIGYLTYVGGIIFYEFSYFIIFCSLFVIMILILPIIILLSIYGVLIIYTILFSAVYSYVLISQAHLYGALYNLAE</sequence>
<keyword evidence="1" id="KW-0472">Membrane</keyword>
<dbReference type="STRING" id="66851.MBORA_04350"/>
<evidence type="ECO:0008006" key="4">
    <source>
        <dbReference type="Google" id="ProtNLM"/>
    </source>
</evidence>
<feature type="transmembrane region" description="Helical" evidence="1">
    <location>
        <begin position="143"/>
        <end position="167"/>
    </location>
</feature>
<feature type="transmembrane region" description="Helical" evidence="1">
    <location>
        <begin position="67"/>
        <end position="90"/>
    </location>
</feature>
<dbReference type="InterPro" id="IPR025098">
    <property type="entry name" value="DUF4013"/>
</dbReference>
<dbReference type="Proteomes" id="UP000077428">
    <property type="component" value="Unassembled WGS sequence"/>
</dbReference>
<accession>A0A166BRJ1</accession>
<gene>
    <name evidence="2" type="ORF">MBORA_04350</name>
</gene>
<keyword evidence="1" id="KW-0812">Transmembrane</keyword>
<evidence type="ECO:0000256" key="1">
    <source>
        <dbReference type="SAM" id="Phobius"/>
    </source>
</evidence>
<keyword evidence="3" id="KW-1185">Reference proteome</keyword>
<feature type="transmembrane region" description="Helical" evidence="1">
    <location>
        <begin position="21"/>
        <end position="47"/>
    </location>
</feature>
<dbReference type="EMBL" id="LWMU01000047">
    <property type="protein sequence ID" value="KZX13729.1"/>
    <property type="molecule type" value="Genomic_DNA"/>
</dbReference>